<evidence type="ECO:0000256" key="1">
    <source>
        <dbReference type="ARBA" id="ARBA00022737"/>
    </source>
</evidence>
<name>A0A1M5MWM3_9RHOB</name>
<dbReference type="PANTHER" id="PTHR44858:SF1">
    <property type="entry name" value="UDP-N-ACETYLGLUCOSAMINE--PEPTIDE N-ACETYLGLUCOSAMINYLTRANSFERASE SPINDLY-RELATED"/>
    <property type="match status" value="1"/>
</dbReference>
<dbReference type="STRING" id="996342.SAMN05443551_0684"/>
<dbReference type="Gene3D" id="1.25.40.10">
    <property type="entry name" value="Tetratricopeptide repeat domain"/>
    <property type="match status" value="1"/>
</dbReference>
<dbReference type="InterPro" id="IPR011990">
    <property type="entry name" value="TPR-like_helical_dom_sf"/>
</dbReference>
<keyword evidence="4" id="KW-0732">Signal</keyword>
<dbReference type="Pfam" id="PF14559">
    <property type="entry name" value="TPR_19"/>
    <property type="match status" value="1"/>
</dbReference>
<sequence>MRFFLTIPFLVSAQLAVADGCPVAPDHEATLDSLYAEIQTAPNQMVARGISNQMWELWLEAPDEPSQMMLDAGLRALRVGDYLRALDQLNKLVSYCPFYAEGYNQRAFVRYLSGDFEAVLPDLDQALDINPRHTGALTGKALTLMALDRGDEAQAVLRDAVALNPWLSERALLIEPEGDPL</sequence>
<dbReference type="OrthoDB" id="9815010at2"/>
<reference evidence="5 6" key="1">
    <citation type="submission" date="2016-11" db="EMBL/GenBank/DDBJ databases">
        <authorList>
            <person name="Jaros S."/>
            <person name="Januszkiewicz K."/>
            <person name="Wedrychowicz H."/>
        </authorList>
    </citation>
    <scope>NUCLEOTIDE SEQUENCE [LARGE SCALE GENOMIC DNA]</scope>
    <source>
        <strain evidence="5 6">DSM 29431</strain>
    </source>
</reference>
<dbReference type="AlphaFoldDB" id="A0A1M5MWM3"/>
<dbReference type="SUPFAM" id="SSF48452">
    <property type="entry name" value="TPR-like"/>
    <property type="match status" value="1"/>
</dbReference>
<dbReference type="PROSITE" id="PS50005">
    <property type="entry name" value="TPR"/>
    <property type="match status" value="1"/>
</dbReference>
<evidence type="ECO:0000256" key="3">
    <source>
        <dbReference type="PROSITE-ProRule" id="PRU00339"/>
    </source>
</evidence>
<accession>A0A1M5MWM3</accession>
<keyword evidence="2 3" id="KW-0802">TPR repeat</keyword>
<feature type="chain" id="PRO_5009912452" evidence="4">
    <location>
        <begin position="19"/>
        <end position="181"/>
    </location>
</feature>
<dbReference type="InterPro" id="IPR050498">
    <property type="entry name" value="Ycf3"/>
</dbReference>
<keyword evidence="6" id="KW-1185">Reference proteome</keyword>
<evidence type="ECO:0000313" key="6">
    <source>
        <dbReference type="Proteomes" id="UP000184221"/>
    </source>
</evidence>
<gene>
    <name evidence="5" type="ORF">SAMN05443551_0684</name>
</gene>
<dbReference type="EMBL" id="FQXC01000001">
    <property type="protein sequence ID" value="SHG81740.1"/>
    <property type="molecule type" value="Genomic_DNA"/>
</dbReference>
<keyword evidence="1" id="KW-0677">Repeat</keyword>
<evidence type="ECO:0000256" key="4">
    <source>
        <dbReference type="SAM" id="SignalP"/>
    </source>
</evidence>
<dbReference type="InterPro" id="IPR019734">
    <property type="entry name" value="TPR_rpt"/>
</dbReference>
<feature type="repeat" description="TPR" evidence="3">
    <location>
        <begin position="100"/>
        <end position="133"/>
    </location>
</feature>
<evidence type="ECO:0000256" key="2">
    <source>
        <dbReference type="ARBA" id="ARBA00022803"/>
    </source>
</evidence>
<proteinExistence type="predicted"/>
<protein>
    <submittedName>
        <fullName evidence="5">Uncharacterized protein</fullName>
    </submittedName>
</protein>
<dbReference type="RefSeq" id="WP_072776082.1">
    <property type="nucleotide sequence ID" value="NZ_FQXC01000001.1"/>
</dbReference>
<dbReference type="Proteomes" id="UP000184221">
    <property type="component" value="Unassembled WGS sequence"/>
</dbReference>
<dbReference type="PANTHER" id="PTHR44858">
    <property type="entry name" value="TETRATRICOPEPTIDE REPEAT PROTEIN 6"/>
    <property type="match status" value="1"/>
</dbReference>
<organism evidence="5 6">
    <name type="scientific">Marivita hallyeonensis</name>
    <dbReference type="NCBI Taxonomy" id="996342"/>
    <lineage>
        <taxon>Bacteria</taxon>
        <taxon>Pseudomonadati</taxon>
        <taxon>Pseudomonadota</taxon>
        <taxon>Alphaproteobacteria</taxon>
        <taxon>Rhodobacterales</taxon>
        <taxon>Roseobacteraceae</taxon>
        <taxon>Marivita</taxon>
    </lineage>
</organism>
<evidence type="ECO:0000313" key="5">
    <source>
        <dbReference type="EMBL" id="SHG81740.1"/>
    </source>
</evidence>
<dbReference type="SMART" id="SM00028">
    <property type="entry name" value="TPR"/>
    <property type="match status" value="2"/>
</dbReference>
<feature type="signal peptide" evidence="4">
    <location>
        <begin position="1"/>
        <end position="18"/>
    </location>
</feature>